<name>A0A1Y5PMX0_9SPHN</name>
<dbReference type="RefSeq" id="WP_295322794.1">
    <property type="nucleotide sequence ID" value="NZ_LT598653.1"/>
</dbReference>
<feature type="chain" id="PRO_5012011882" description="peptidylprolyl isomerase" evidence="4">
    <location>
        <begin position="31"/>
        <end position="249"/>
    </location>
</feature>
<dbReference type="InterPro" id="IPR044665">
    <property type="entry name" value="E_coli_cyclophilin_A-like"/>
</dbReference>
<dbReference type="InterPro" id="IPR029000">
    <property type="entry name" value="Cyclophilin-like_dom_sf"/>
</dbReference>
<dbReference type="SUPFAM" id="SSF50891">
    <property type="entry name" value="Cyclophilin-like"/>
    <property type="match status" value="1"/>
</dbReference>
<sequence length="249" mass="25878">MPLRKTARIGAAIALMIGAMLTLFAVLALAAQSPSVPPQATQLPPPVPSVPAPVTPVVEADTRPYVALVTDLGTITVRIEDKRAPITAANFLRYVDAKRLDGFKFYRSTKSWGPASQLIQAGNRGDARRNFPPIAHEPTTATGLTNCKGALSMARLNPGDATSDFFLLLSDIKGFDADAVGGDGAGFAVFGEMVGGAEVAEAIFNAPISPTAGEGVMVGQMLEPQVTIKTARRVPAPPDASAGCVVKTP</sequence>
<organism evidence="6">
    <name type="scientific">uncultured Sphingopyxis sp</name>
    <dbReference type="NCBI Taxonomy" id="310581"/>
    <lineage>
        <taxon>Bacteria</taxon>
        <taxon>Pseudomonadati</taxon>
        <taxon>Pseudomonadota</taxon>
        <taxon>Alphaproteobacteria</taxon>
        <taxon>Sphingomonadales</taxon>
        <taxon>Sphingomonadaceae</taxon>
        <taxon>Sphingopyxis</taxon>
        <taxon>environmental samples</taxon>
    </lineage>
</organism>
<evidence type="ECO:0000256" key="3">
    <source>
        <dbReference type="ARBA" id="ARBA00023235"/>
    </source>
</evidence>
<dbReference type="PROSITE" id="PS50072">
    <property type="entry name" value="CSA_PPIASE_2"/>
    <property type="match status" value="1"/>
</dbReference>
<feature type="signal peptide" evidence="4">
    <location>
        <begin position="1"/>
        <end position="30"/>
    </location>
</feature>
<dbReference type="Pfam" id="PF00160">
    <property type="entry name" value="Pro_isomerase"/>
    <property type="match status" value="1"/>
</dbReference>
<dbReference type="GO" id="GO:0003755">
    <property type="term" value="F:peptidyl-prolyl cis-trans isomerase activity"/>
    <property type="evidence" value="ECO:0007669"/>
    <property type="project" value="UniProtKB-KW"/>
</dbReference>
<dbReference type="InterPro" id="IPR002130">
    <property type="entry name" value="Cyclophilin-type_PPIase_dom"/>
</dbReference>
<evidence type="ECO:0000256" key="2">
    <source>
        <dbReference type="ARBA" id="ARBA00023110"/>
    </source>
</evidence>
<protein>
    <recommendedName>
        <fullName evidence="1">peptidylprolyl isomerase</fullName>
        <ecNumber evidence="1">5.2.1.8</ecNumber>
    </recommendedName>
</protein>
<dbReference type="AlphaFoldDB" id="A0A1Y5PMX0"/>
<reference evidence="6" key="1">
    <citation type="submission" date="2016-03" db="EMBL/GenBank/DDBJ databases">
        <authorList>
            <person name="Ploux O."/>
        </authorList>
    </citation>
    <scope>NUCLEOTIDE SEQUENCE</scope>
    <source>
        <strain evidence="6">UC10</strain>
    </source>
</reference>
<evidence type="ECO:0000256" key="1">
    <source>
        <dbReference type="ARBA" id="ARBA00013194"/>
    </source>
</evidence>
<dbReference type="KEGG" id="sphu:SPPYR_0249"/>
<dbReference type="EC" id="5.2.1.8" evidence="1"/>
<keyword evidence="2" id="KW-0697">Rotamase</keyword>
<accession>A0A1Y5PMX0</accession>
<gene>
    <name evidence="6" type="ORF">SPPYR_0249</name>
</gene>
<dbReference type="EMBL" id="LT598653">
    <property type="protein sequence ID" value="SBV31369.1"/>
    <property type="molecule type" value="Genomic_DNA"/>
</dbReference>
<evidence type="ECO:0000256" key="4">
    <source>
        <dbReference type="SAM" id="SignalP"/>
    </source>
</evidence>
<keyword evidence="4" id="KW-0732">Signal</keyword>
<keyword evidence="3 6" id="KW-0413">Isomerase</keyword>
<dbReference type="Gene3D" id="2.40.100.10">
    <property type="entry name" value="Cyclophilin-like"/>
    <property type="match status" value="1"/>
</dbReference>
<feature type="domain" description="PPIase cyclophilin-type" evidence="5">
    <location>
        <begin position="70"/>
        <end position="233"/>
    </location>
</feature>
<dbReference type="PANTHER" id="PTHR43246">
    <property type="entry name" value="PEPTIDYL-PROLYL CIS-TRANS ISOMERASE CYP38, CHLOROPLASTIC"/>
    <property type="match status" value="1"/>
</dbReference>
<evidence type="ECO:0000313" key="6">
    <source>
        <dbReference type="EMBL" id="SBV31369.1"/>
    </source>
</evidence>
<evidence type="ECO:0000259" key="5">
    <source>
        <dbReference type="PROSITE" id="PS50072"/>
    </source>
</evidence>
<proteinExistence type="predicted"/>